<feature type="region of interest" description="Disordered" evidence="1">
    <location>
        <begin position="199"/>
        <end position="218"/>
    </location>
</feature>
<reference evidence="2" key="1">
    <citation type="submission" date="2021-07" db="EMBL/GenBank/DDBJ databases">
        <authorList>
            <person name="Durling M."/>
        </authorList>
    </citation>
    <scope>NUCLEOTIDE SEQUENCE</scope>
</reference>
<comment type="caution">
    <text evidence="2">The sequence shown here is derived from an EMBL/GenBank/DDBJ whole genome shotgun (WGS) entry which is preliminary data.</text>
</comment>
<evidence type="ECO:0000256" key="1">
    <source>
        <dbReference type="SAM" id="MobiDB-lite"/>
    </source>
</evidence>
<keyword evidence="3" id="KW-1185">Reference proteome</keyword>
<dbReference type="EMBL" id="CAJVRM010000695">
    <property type="protein sequence ID" value="CAG8982904.1"/>
    <property type="molecule type" value="Genomic_DNA"/>
</dbReference>
<dbReference type="AlphaFoldDB" id="A0A9N9QC91"/>
<evidence type="ECO:0000313" key="2">
    <source>
        <dbReference type="EMBL" id="CAG8982904.1"/>
    </source>
</evidence>
<accession>A0A9N9QC91</accession>
<sequence>METRLPELMKQFPLAHITCVHPEKGEENRIKVLWGRADDWLLMQAVKELGEGEEEGGFCGEKVAEWMTALAPGIGGGLMMYTADGVERVWRMRGAELGGDGLGEWDWEWNSGCERLSIEPDVSFIVTPNVFETDLVGCVLDDELYEPLPGSPVDQVVELCKCGSGDIDLSFQNLTLVSQPVVDLWYEVLVQKLEVAALEQEEDEDEDEESSQVSLTDPLFPYVVSDTLKQGISPL</sequence>
<proteinExistence type="predicted"/>
<name>A0A9N9QC91_9HELO</name>
<protein>
    <submittedName>
        <fullName evidence="2">Uncharacterized protein</fullName>
    </submittedName>
</protein>
<gene>
    <name evidence="2" type="ORF">HYALB_00002921</name>
</gene>
<dbReference type="Proteomes" id="UP000701801">
    <property type="component" value="Unassembled WGS sequence"/>
</dbReference>
<dbReference type="OrthoDB" id="10427070at2759"/>
<feature type="compositionally biased region" description="Acidic residues" evidence="1">
    <location>
        <begin position="199"/>
        <end position="210"/>
    </location>
</feature>
<evidence type="ECO:0000313" key="3">
    <source>
        <dbReference type="Proteomes" id="UP000701801"/>
    </source>
</evidence>
<organism evidence="2 3">
    <name type="scientific">Hymenoscyphus albidus</name>
    <dbReference type="NCBI Taxonomy" id="595503"/>
    <lineage>
        <taxon>Eukaryota</taxon>
        <taxon>Fungi</taxon>
        <taxon>Dikarya</taxon>
        <taxon>Ascomycota</taxon>
        <taxon>Pezizomycotina</taxon>
        <taxon>Leotiomycetes</taxon>
        <taxon>Helotiales</taxon>
        <taxon>Helotiaceae</taxon>
        <taxon>Hymenoscyphus</taxon>
    </lineage>
</organism>